<sequence length="582" mass="65984">MLPGHSYWLSYNSCGAKNRALSGNANAFLISIVLDHDARHHFSAIRLVIVCRESIYLDHLRIFDCLEAYKYDGDNDTTYRAVLEQHRLNSHAALTLPACVITLEVVLDGDSFFARLGLAPLPQHEISDGQLRIAYDRTLPSTPSHPFFRTFLHSTRMLGNGYDDSFSIVARSPCIVAYSIRLLPASRSRSETVQLSSEIIRRIIEYAIEAGPLYQLLAYGLVCKAWTHVIDLFFERYNLHHLQVDDPDVQYPDEWQPHPIVVARCLQRRPDRAVLIRRLNMHAPHNAEPIIAATWKAVLTILTLAKFVREMTTSHIPPYVTKLILTCFREMRDVRSWTLGGYYRDHLPGRNHVTMDQIQSAIAGWEHLHSLRLTEWRKQDSSKLHSPAQVSGSTPIRLSCKIKSLRLSLGALSGPQLLRFAPPPTSYFQHITLDQITGPSNHDLFLLLSHAAPTLVSFSSTFCDFPTSSDHEERALDAAMPEMCALEDVSVHGNIATHLSIARKLPGRRTLKQPTTIMIEYTDISEHSVAQALEMTAWERVVVVWDPEGDDIERDERLISIASKKGVEFRSEEVLYRYGTPV</sequence>
<evidence type="ECO:0000313" key="2">
    <source>
        <dbReference type="Proteomes" id="UP000565441"/>
    </source>
</evidence>
<dbReference type="EMBL" id="JAACJP010000006">
    <property type="protein sequence ID" value="KAF5383620.1"/>
    <property type="molecule type" value="Genomic_DNA"/>
</dbReference>
<proteinExistence type="predicted"/>
<dbReference type="AlphaFoldDB" id="A0A8H5HHZ0"/>
<protein>
    <submittedName>
        <fullName evidence="1">Uncharacterized protein</fullName>
    </submittedName>
</protein>
<comment type="caution">
    <text evidence="1">The sequence shown here is derived from an EMBL/GenBank/DDBJ whole genome shotgun (WGS) entry which is preliminary data.</text>
</comment>
<dbReference type="Proteomes" id="UP000565441">
    <property type="component" value="Unassembled WGS sequence"/>
</dbReference>
<keyword evidence="2" id="KW-1185">Reference proteome</keyword>
<accession>A0A8H5HHZ0</accession>
<organism evidence="1 2">
    <name type="scientific">Tricholomella constricta</name>
    <dbReference type="NCBI Taxonomy" id="117010"/>
    <lineage>
        <taxon>Eukaryota</taxon>
        <taxon>Fungi</taxon>
        <taxon>Dikarya</taxon>
        <taxon>Basidiomycota</taxon>
        <taxon>Agaricomycotina</taxon>
        <taxon>Agaricomycetes</taxon>
        <taxon>Agaricomycetidae</taxon>
        <taxon>Agaricales</taxon>
        <taxon>Tricholomatineae</taxon>
        <taxon>Lyophyllaceae</taxon>
        <taxon>Tricholomella</taxon>
    </lineage>
</organism>
<evidence type="ECO:0000313" key="1">
    <source>
        <dbReference type="EMBL" id="KAF5383620.1"/>
    </source>
</evidence>
<gene>
    <name evidence="1" type="ORF">D9615_003553</name>
</gene>
<name>A0A8H5HHZ0_9AGAR</name>
<dbReference type="OrthoDB" id="2994853at2759"/>
<reference evidence="1 2" key="1">
    <citation type="journal article" date="2020" name="ISME J.">
        <title>Uncovering the hidden diversity of litter-decomposition mechanisms in mushroom-forming fungi.</title>
        <authorList>
            <person name="Floudas D."/>
            <person name="Bentzer J."/>
            <person name="Ahren D."/>
            <person name="Johansson T."/>
            <person name="Persson P."/>
            <person name="Tunlid A."/>
        </authorList>
    </citation>
    <scope>NUCLEOTIDE SEQUENCE [LARGE SCALE GENOMIC DNA]</scope>
    <source>
        <strain evidence="1 2">CBS 661.87</strain>
    </source>
</reference>